<evidence type="ECO:0000256" key="1">
    <source>
        <dbReference type="ARBA" id="ARBA00010790"/>
    </source>
</evidence>
<dbReference type="PROSITE" id="PS00623">
    <property type="entry name" value="GMC_OXRED_1"/>
    <property type="match status" value="1"/>
</dbReference>
<dbReference type="GO" id="GO:0050660">
    <property type="term" value="F:flavin adenine dinucleotide binding"/>
    <property type="evidence" value="ECO:0007669"/>
    <property type="project" value="InterPro"/>
</dbReference>
<accession>A0A4Q4SQS2</accession>
<dbReference type="InterPro" id="IPR012132">
    <property type="entry name" value="GMC_OxRdtase"/>
</dbReference>
<dbReference type="PROSITE" id="PS00624">
    <property type="entry name" value="GMC_OXRED_2"/>
    <property type="match status" value="1"/>
</dbReference>
<dbReference type="Proteomes" id="UP000293823">
    <property type="component" value="Unassembled WGS sequence"/>
</dbReference>
<evidence type="ECO:0000259" key="6">
    <source>
        <dbReference type="PROSITE" id="PS00623"/>
    </source>
</evidence>
<feature type="active site" description="Proton donor" evidence="2">
    <location>
        <position position="556"/>
    </location>
</feature>
<dbReference type="PANTHER" id="PTHR11552:SF115">
    <property type="entry name" value="DEHYDROGENASE XPTC-RELATED"/>
    <property type="match status" value="1"/>
</dbReference>
<evidence type="ECO:0000259" key="7">
    <source>
        <dbReference type="PROSITE" id="PS00624"/>
    </source>
</evidence>
<dbReference type="AlphaFoldDB" id="A0A4Q4SQS2"/>
<dbReference type="GO" id="GO:0016614">
    <property type="term" value="F:oxidoreductase activity, acting on CH-OH group of donors"/>
    <property type="evidence" value="ECO:0007669"/>
    <property type="project" value="InterPro"/>
</dbReference>
<dbReference type="PIRSF" id="PIRSF000137">
    <property type="entry name" value="Alcohol_oxidase"/>
    <property type="match status" value="1"/>
</dbReference>
<sequence>MLSTTTLAVAAILGITSALPNSAAQTQVNASKDTWDYVIVGGGVTGLVVANRLTEDKKKSVLVIEAGAAYDNPNIRLPYGATYALNETLLWGYISQPEPYIANKTFPTRVARVLGGGSIVNGMLYDRAAAGDYDAWEALGNKGWGWEGMFPYFKKSTEFIEPPADVAEKLNITWDPNAYGKGPLKIGISDFQYPDVVDYYKAFAGAGLHAPNSGDTGEAYGTAWYPNTMNPLTGERSHARNSYYDAVSARSNLQIMLETLATEIVFEGSGRKLEAKGVKITDKKTGTTRTVYAKKELVLACGSVNTPQLLQLSGIGPRSVLEAAGIPVKLEHDGVGANFQDHPYTNVQFNMSNVSKPNPSSYSDPAFNASAWAEYRANKTGPLTLSRGNGLAMVPLQIVDPERYHSLAEQVRSSDNEAFLPAVYKNSKKLLKGFKAQRTILADLYESAKAGVVEHTISGSGTFEIVGLEKPISRGTITIDPANPQGPPKILYNSLSNPVDRAVLASCVRFLRTVWARPELAKFSPIETSPGARYTTDDEIIKRSIEVGSVIPTLSHPSCTCAMMPEDMGGCVSEKLLFYGVKRLSIIDASIIPIVPTQHIQSTMYAIGEKAADIIKKRD</sequence>
<organism evidence="8 9">
    <name type="scientific">Alternaria arborescens</name>
    <dbReference type="NCBI Taxonomy" id="156630"/>
    <lineage>
        <taxon>Eukaryota</taxon>
        <taxon>Fungi</taxon>
        <taxon>Dikarya</taxon>
        <taxon>Ascomycota</taxon>
        <taxon>Pezizomycotina</taxon>
        <taxon>Dothideomycetes</taxon>
        <taxon>Pleosporomycetidae</taxon>
        <taxon>Pleosporales</taxon>
        <taxon>Pleosporineae</taxon>
        <taxon>Pleosporaceae</taxon>
        <taxon>Alternaria</taxon>
        <taxon>Alternaria sect. Alternaria</taxon>
    </lineage>
</organism>
<dbReference type="Pfam" id="PF00732">
    <property type="entry name" value="GMC_oxred_N"/>
    <property type="match status" value="1"/>
</dbReference>
<evidence type="ECO:0000256" key="3">
    <source>
        <dbReference type="PIRSR" id="PIRSR000137-2"/>
    </source>
</evidence>
<evidence type="ECO:0000313" key="9">
    <source>
        <dbReference type="Proteomes" id="UP000293823"/>
    </source>
</evidence>
<dbReference type="InterPro" id="IPR000172">
    <property type="entry name" value="GMC_OxRdtase_N"/>
</dbReference>
<dbReference type="EMBL" id="PEJP01000002">
    <property type="protein sequence ID" value="RYO72961.1"/>
    <property type="molecule type" value="Genomic_DNA"/>
</dbReference>
<comment type="cofactor">
    <cofactor evidence="3">
        <name>FAD</name>
        <dbReference type="ChEBI" id="CHEBI:57692"/>
    </cofactor>
</comment>
<comment type="caution">
    <text evidence="8">The sequence shown here is derived from an EMBL/GenBank/DDBJ whole genome shotgun (WGS) entry which is preliminary data.</text>
</comment>
<dbReference type="SUPFAM" id="SSF54373">
    <property type="entry name" value="FAD-linked reductases, C-terminal domain"/>
    <property type="match status" value="1"/>
</dbReference>
<protein>
    <recommendedName>
        <fullName evidence="6 7">Glucose-methanol-choline oxidoreductase N-terminal domain-containing protein</fullName>
    </recommendedName>
</protein>
<keyword evidence="3 4" id="KW-0274">FAD</keyword>
<proteinExistence type="inferred from homology"/>
<comment type="similarity">
    <text evidence="1 4">Belongs to the GMC oxidoreductase family.</text>
</comment>
<dbReference type="Gene3D" id="3.30.560.10">
    <property type="entry name" value="Glucose Oxidase, domain 3"/>
    <property type="match status" value="1"/>
</dbReference>
<evidence type="ECO:0000256" key="5">
    <source>
        <dbReference type="SAM" id="SignalP"/>
    </source>
</evidence>
<reference evidence="9" key="1">
    <citation type="journal article" date="2019" name="bioRxiv">
        <title>Genomics, evolutionary history and diagnostics of the Alternaria alternata species group including apple and Asian pear pathotypes.</title>
        <authorList>
            <person name="Armitage A.D."/>
            <person name="Cockerton H.M."/>
            <person name="Sreenivasaprasad S."/>
            <person name="Woodhall J.W."/>
            <person name="Lane C.R."/>
            <person name="Harrison R.J."/>
            <person name="Clarkson J.P."/>
        </authorList>
    </citation>
    <scope>NUCLEOTIDE SEQUENCE [LARGE SCALE GENOMIC DNA]</scope>
    <source>
        <strain evidence="9">RGR 97.0016</strain>
    </source>
</reference>
<dbReference type="InterPro" id="IPR007867">
    <property type="entry name" value="GMC_OxRtase_C"/>
</dbReference>
<feature type="chain" id="PRO_5020738320" description="Glucose-methanol-choline oxidoreductase N-terminal domain-containing protein" evidence="5">
    <location>
        <begin position="19"/>
        <end position="619"/>
    </location>
</feature>
<dbReference type="SUPFAM" id="SSF51905">
    <property type="entry name" value="FAD/NAD(P)-binding domain"/>
    <property type="match status" value="1"/>
</dbReference>
<keyword evidence="4" id="KW-0285">Flavoprotein</keyword>
<evidence type="ECO:0000313" key="8">
    <source>
        <dbReference type="EMBL" id="RYO72961.1"/>
    </source>
</evidence>
<dbReference type="OrthoDB" id="269227at2759"/>
<feature type="signal peptide" evidence="5">
    <location>
        <begin position="1"/>
        <end position="18"/>
    </location>
</feature>
<keyword evidence="5" id="KW-0732">Signal</keyword>
<gene>
    <name evidence="8" type="ORF">AA0113_g762</name>
</gene>
<feature type="active site" description="Proton acceptor" evidence="2">
    <location>
        <position position="599"/>
    </location>
</feature>
<feature type="binding site" evidence="3">
    <location>
        <position position="113"/>
    </location>
    <ligand>
        <name>FAD</name>
        <dbReference type="ChEBI" id="CHEBI:57692"/>
    </ligand>
</feature>
<name>A0A4Q4SQS2_9PLEO</name>
<dbReference type="GO" id="GO:0044550">
    <property type="term" value="P:secondary metabolite biosynthetic process"/>
    <property type="evidence" value="ECO:0007669"/>
    <property type="project" value="TreeGrafter"/>
</dbReference>
<keyword evidence="9" id="KW-1185">Reference proteome</keyword>
<feature type="domain" description="Glucose-methanol-choline oxidoreductase N-terminal" evidence="7">
    <location>
        <begin position="302"/>
        <end position="316"/>
    </location>
</feature>
<dbReference type="InterPro" id="IPR036188">
    <property type="entry name" value="FAD/NAD-bd_sf"/>
</dbReference>
<dbReference type="PANTHER" id="PTHR11552">
    <property type="entry name" value="GLUCOSE-METHANOL-CHOLINE GMC OXIDOREDUCTASE"/>
    <property type="match status" value="1"/>
</dbReference>
<evidence type="ECO:0000256" key="2">
    <source>
        <dbReference type="PIRSR" id="PIRSR000137-1"/>
    </source>
</evidence>
<dbReference type="Gene3D" id="3.50.50.60">
    <property type="entry name" value="FAD/NAD(P)-binding domain"/>
    <property type="match status" value="1"/>
</dbReference>
<feature type="domain" description="Glucose-methanol-choline oxidoreductase N-terminal" evidence="6">
    <location>
        <begin position="111"/>
        <end position="134"/>
    </location>
</feature>
<evidence type="ECO:0000256" key="4">
    <source>
        <dbReference type="RuleBase" id="RU003968"/>
    </source>
</evidence>
<dbReference type="Pfam" id="PF05199">
    <property type="entry name" value="GMC_oxred_C"/>
    <property type="match status" value="1"/>
</dbReference>